<sequence>MKSRWMPLRQRPPIQLDSPGKRERGRESSMADVIPSEWSVFSPHRLEALIRSSIREEEGHFRYQCRRFQKPHAQSPTKKVQTVKWADSDPKPVAKTQEAQTVGTANVLQVSTAQEGIKPCGKTEPDATDVTGDPGITNLEPSKGLRPVSPIILESLKPWGRPVGCHQDDPRSLSSSTVDFIGNCYFTEICECKLKNIACLKCGNVVGYHVIAPCKPCLLSCNNGHFWMFHNQAVFGIDRFDSSGMEHFDSLLKDCSYPLKVFNLTALIPKWCLFGKA</sequence>
<gene>
    <name evidence="1" type="ORF">K3G42_024248</name>
</gene>
<evidence type="ECO:0000313" key="1">
    <source>
        <dbReference type="EMBL" id="KAH8000317.1"/>
    </source>
</evidence>
<accession>A0ACB8F5K1</accession>
<dbReference type="EMBL" id="CM037618">
    <property type="protein sequence ID" value="KAH8000317.1"/>
    <property type="molecule type" value="Genomic_DNA"/>
</dbReference>
<reference evidence="1" key="1">
    <citation type="submission" date="2021-08" db="EMBL/GenBank/DDBJ databases">
        <title>The first chromosome-level gecko genome reveals the dynamic sex chromosomes of Neotropical dwarf geckos (Sphaerodactylidae: Sphaerodactylus).</title>
        <authorList>
            <person name="Pinto B.J."/>
            <person name="Keating S.E."/>
            <person name="Gamble T."/>
        </authorList>
    </citation>
    <scope>NUCLEOTIDE SEQUENCE</scope>
    <source>
        <strain evidence="1">TG3544</strain>
    </source>
</reference>
<keyword evidence="2" id="KW-1185">Reference proteome</keyword>
<comment type="caution">
    <text evidence="1">The sequence shown here is derived from an EMBL/GenBank/DDBJ whole genome shotgun (WGS) entry which is preliminary data.</text>
</comment>
<dbReference type="Proteomes" id="UP000827872">
    <property type="component" value="Linkage Group LG05"/>
</dbReference>
<organism evidence="1 2">
    <name type="scientific">Sphaerodactylus townsendi</name>
    <dbReference type="NCBI Taxonomy" id="933632"/>
    <lineage>
        <taxon>Eukaryota</taxon>
        <taxon>Metazoa</taxon>
        <taxon>Chordata</taxon>
        <taxon>Craniata</taxon>
        <taxon>Vertebrata</taxon>
        <taxon>Euteleostomi</taxon>
        <taxon>Lepidosauria</taxon>
        <taxon>Squamata</taxon>
        <taxon>Bifurcata</taxon>
        <taxon>Gekkota</taxon>
        <taxon>Sphaerodactylidae</taxon>
        <taxon>Sphaerodactylus</taxon>
    </lineage>
</organism>
<name>A0ACB8F5K1_9SAUR</name>
<proteinExistence type="predicted"/>
<evidence type="ECO:0000313" key="2">
    <source>
        <dbReference type="Proteomes" id="UP000827872"/>
    </source>
</evidence>
<protein>
    <submittedName>
        <fullName evidence="1">Uncharacterized protein</fullName>
    </submittedName>
</protein>